<proteinExistence type="predicted"/>
<sequence length="191" mass="21079">MVPGLLLVHHWLDEDGQRRLTADIDTAPWSSQLRRRVQHYGHRYDYGSRGVGDAPAPPLPGWAATLALRLHEDGHFDRPPDQVIVNEYLPGQGISAHVDHVPSFGPVVASVSLLSACAMEFTHPENKTRVPVRLEPGSLCVMTGPARFTWRHAIPARKSDLGPDGRVPRGRRVSVTLRTVVQKAAVSRACR</sequence>
<dbReference type="GO" id="GO:0051213">
    <property type="term" value="F:dioxygenase activity"/>
    <property type="evidence" value="ECO:0007669"/>
    <property type="project" value="UniProtKB-KW"/>
</dbReference>
<comment type="caution">
    <text evidence="2">The sequence shown here is derived from an EMBL/GenBank/DDBJ whole genome shotgun (WGS) entry which is preliminary data.</text>
</comment>
<dbReference type="SUPFAM" id="SSF51197">
    <property type="entry name" value="Clavaminate synthase-like"/>
    <property type="match status" value="1"/>
</dbReference>
<keyword evidence="2" id="KW-0223">Dioxygenase</keyword>
<evidence type="ECO:0000259" key="1">
    <source>
        <dbReference type="PROSITE" id="PS51471"/>
    </source>
</evidence>
<dbReference type="GO" id="GO:0016829">
    <property type="term" value="F:lyase activity"/>
    <property type="evidence" value="ECO:0007669"/>
    <property type="project" value="UniProtKB-KW"/>
</dbReference>
<dbReference type="Proteomes" id="UP001500902">
    <property type="component" value="Unassembled WGS sequence"/>
</dbReference>
<protein>
    <submittedName>
        <fullName evidence="2">Alpha-ketoglutarate-dependent dioxygenase AlkB</fullName>
    </submittedName>
</protein>
<accession>A0ABP7CAW1</accession>
<dbReference type="EMBL" id="BAAAZP010000101">
    <property type="protein sequence ID" value="GAA3684202.1"/>
    <property type="molecule type" value="Genomic_DNA"/>
</dbReference>
<name>A0ABP7CAW1_9ACTN</name>
<feature type="domain" description="Fe2OG dioxygenase" evidence="1">
    <location>
        <begin position="79"/>
        <end position="181"/>
    </location>
</feature>
<dbReference type="RefSeq" id="WP_344884456.1">
    <property type="nucleotide sequence ID" value="NZ_BAAAZP010000101.1"/>
</dbReference>
<organism evidence="2 3">
    <name type="scientific">Nonomuraea antimicrobica</name>
    <dbReference type="NCBI Taxonomy" id="561173"/>
    <lineage>
        <taxon>Bacteria</taxon>
        <taxon>Bacillati</taxon>
        <taxon>Actinomycetota</taxon>
        <taxon>Actinomycetes</taxon>
        <taxon>Streptosporangiales</taxon>
        <taxon>Streptosporangiaceae</taxon>
        <taxon>Nonomuraea</taxon>
    </lineage>
</organism>
<dbReference type="InterPro" id="IPR005123">
    <property type="entry name" value="Oxoglu/Fe-dep_dioxygenase_dom"/>
</dbReference>
<keyword evidence="2" id="KW-0560">Oxidoreductase</keyword>
<dbReference type="PROSITE" id="PS51471">
    <property type="entry name" value="FE2OG_OXY"/>
    <property type="match status" value="1"/>
</dbReference>
<dbReference type="InterPro" id="IPR037151">
    <property type="entry name" value="AlkB-like_sf"/>
</dbReference>
<dbReference type="Gene3D" id="2.60.120.590">
    <property type="entry name" value="Alpha-ketoglutarate-dependent dioxygenase AlkB-like"/>
    <property type="match status" value="1"/>
</dbReference>
<gene>
    <name evidence="2" type="ORF">GCM10022224_056060</name>
</gene>
<dbReference type="PANTHER" id="PTHR12463:SF1">
    <property type="entry name" value="2-OXOGLUTARATE AND FE-DEPENDENT OXYGENASE FAMILY PROTEIN"/>
    <property type="match status" value="1"/>
</dbReference>
<evidence type="ECO:0000313" key="2">
    <source>
        <dbReference type="EMBL" id="GAA3684202.1"/>
    </source>
</evidence>
<keyword evidence="3" id="KW-1185">Reference proteome</keyword>
<evidence type="ECO:0000313" key="3">
    <source>
        <dbReference type="Proteomes" id="UP001500902"/>
    </source>
</evidence>
<reference evidence="3" key="1">
    <citation type="journal article" date="2019" name="Int. J. Syst. Evol. Microbiol.">
        <title>The Global Catalogue of Microorganisms (GCM) 10K type strain sequencing project: providing services to taxonomists for standard genome sequencing and annotation.</title>
        <authorList>
            <consortium name="The Broad Institute Genomics Platform"/>
            <consortium name="The Broad Institute Genome Sequencing Center for Infectious Disease"/>
            <person name="Wu L."/>
            <person name="Ma J."/>
        </authorList>
    </citation>
    <scope>NUCLEOTIDE SEQUENCE [LARGE SCALE GENOMIC DNA]</scope>
    <source>
        <strain evidence="3">JCM 16904</strain>
    </source>
</reference>
<dbReference type="PANTHER" id="PTHR12463">
    <property type="entry name" value="OXYGENASE-RELATED"/>
    <property type="match status" value="1"/>
</dbReference>
<dbReference type="InterPro" id="IPR027450">
    <property type="entry name" value="AlkB-like"/>
</dbReference>
<dbReference type="InterPro" id="IPR032857">
    <property type="entry name" value="ALKBH4"/>
</dbReference>
<keyword evidence="2" id="KW-0456">Lyase</keyword>
<dbReference type="Pfam" id="PF13532">
    <property type="entry name" value="2OG-FeII_Oxy_2"/>
    <property type="match status" value="1"/>
</dbReference>